<protein>
    <recommendedName>
        <fullName evidence="3">Gfo/Idh/MocA-like oxidoreductase C-terminal domain-containing protein</fullName>
    </recommendedName>
</protein>
<evidence type="ECO:0000313" key="1">
    <source>
        <dbReference type="EMBL" id="CAK0862135.1"/>
    </source>
</evidence>
<dbReference type="EMBL" id="CAUYUJ010016128">
    <property type="protein sequence ID" value="CAK0862135.1"/>
    <property type="molecule type" value="Genomic_DNA"/>
</dbReference>
<proteinExistence type="predicted"/>
<evidence type="ECO:0008006" key="3">
    <source>
        <dbReference type="Google" id="ProtNLM"/>
    </source>
</evidence>
<sequence length="194" mass="20439">MEGSPIINVRELGGGLFDGCGSYTVHMLCVIFGASAVASLSSEDIEVVSTPSPDGEVDWDTTVTIRMCGAVAVLTHRAADEARRSVVAGESGSLEFTLPRLEDVALNGQLHKFPYGTGAPFSDLPAHEPGAPVGVHAGLGVQALVVRDALVSGFRGPGAPHLTLDVMRAMAHAMDLVRRRIPSHLQFVSEDLEQ</sequence>
<organism evidence="1 2">
    <name type="scientific">Prorocentrum cordatum</name>
    <dbReference type="NCBI Taxonomy" id="2364126"/>
    <lineage>
        <taxon>Eukaryota</taxon>
        <taxon>Sar</taxon>
        <taxon>Alveolata</taxon>
        <taxon>Dinophyceae</taxon>
        <taxon>Prorocentrales</taxon>
        <taxon>Prorocentraceae</taxon>
        <taxon>Prorocentrum</taxon>
    </lineage>
</organism>
<keyword evidence="2" id="KW-1185">Reference proteome</keyword>
<evidence type="ECO:0000313" key="2">
    <source>
        <dbReference type="Proteomes" id="UP001189429"/>
    </source>
</evidence>
<reference evidence="1" key="1">
    <citation type="submission" date="2023-10" db="EMBL/GenBank/DDBJ databases">
        <authorList>
            <person name="Chen Y."/>
            <person name="Shah S."/>
            <person name="Dougan E. K."/>
            <person name="Thang M."/>
            <person name="Chan C."/>
        </authorList>
    </citation>
    <scope>NUCLEOTIDE SEQUENCE [LARGE SCALE GENOMIC DNA]</scope>
</reference>
<name>A0ABN9UQ93_9DINO</name>
<dbReference type="Proteomes" id="UP001189429">
    <property type="component" value="Unassembled WGS sequence"/>
</dbReference>
<accession>A0ABN9UQ93</accession>
<dbReference type="SUPFAM" id="SSF55347">
    <property type="entry name" value="Glyceraldehyde-3-phosphate dehydrogenase-like, C-terminal domain"/>
    <property type="match status" value="1"/>
</dbReference>
<comment type="caution">
    <text evidence="1">The sequence shown here is derived from an EMBL/GenBank/DDBJ whole genome shotgun (WGS) entry which is preliminary data.</text>
</comment>
<gene>
    <name evidence="1" type="ORF">PCOR1329_LOCUS50632</name>
</gene>
<dbReference type="Gene3D" id="3.30.360.10">
    <property type="entry name" value="Dihydrodipicolinate Reductase, domain 2"/>
    <property type="match status" value="1"/>
</dbReference>